<evidence type="ECO:0000313" key="1">
    <source>
        <dbReference type="EMBL" id="CAG6724336.1"/>
    </source>
</evidence>
<sequence length="118" mass="13598">MFLFIFPLETFATLKPPLNILLGQNLMMRLKFDLWAFPLVSYVIDIVLLIQNNQASFILLNGLMKIGENLDKIGILNWILSLLKPLLRTLTHDDLVLILKCKTSFSCTKLRFNADFEV</sequence>
<protein>
    <submittedName>
        <fullName evidence="1">Uncharacterized protein</fullName>
    </submittedName>
</protein>
<organism evidence="1">
    <name type="scientific">Cacopsylla melanoneura</name>
    <dbReference type="NCBI Taxonomy" id="428564"/>
    <lineage>
        <taxon>Eukaryota</taxon>
        <taxon>Metazoa</taxon>
        <taxon>Ecdysozoa</taxon>
        <taxon>Arthropoda</taxon>
        <taxon>Hexapoda</taxon>
        <taxon>Insecta</taxon>
        <taxon>Pterygota</taxon>
        <taxon>Neoptera</taxon>
        <taxon>Paraneoptera</taxon>
        <taxon>Hemiptera</taxon>
        <taxon>Sternorrhyncha</taxon>
        <taxon>Psylloidea</taxon>
        <taxon>Psyllidae</taxon>
        <taxon>Psyllinae</taxon>
        <taxon>Cacopsylla</taxon>
    </lineage>
</organism>
<dbReference type="AlphaFoldDB" id="A0A8D8VIR3"/>
<name>A0A8D8VIR3_9HEMI</name>
<proteinExistence type="predicted"/>
<reference evidence="1" key="1">
    <citation type="submission" date="2021-05" db="EMBL/GenBank/DDBJ databases">
        <authorList>
            <person name="Alioto T."/>
            <person name="Alioto T."/>
            <person name="Gomez Garrido J."/>
        </authorList>
    </citation>
    <scope>NUCLEOTIDE SEQUENCE</scope>
</reference>
<accession>A0A8D8VIR3</accession>
<dbReference type="EMBL" id="HBUF01367407">
    <property type="protein sequence ID" value="CAG6724336.1"/>
    <property type="molecule type" value="Transcribed_RNA"/>
</dbReference>